<dbReference type="Proteomes" id="UP001589683">
    <property type="component" value="Unassembled WGS sequence"/>
</dbReference>
<evidence type="ECO:0000313" key="3">
    <source>
        <dbReference type="EMBL" id="MFB9231737.1"/>
    </source>
</evidence>
<organism evidence="3 4">
    <name type="scientific">Pseudohalocynthiibacter aestuariivivens</name>
    <dbReference type="NCBI Taxonomy" id="1591409"/>
    <lineage>
        <taxon>Bacteria</taxon>
        <taxon>Pseudomonadati</taxon>
        <taxon>Pseudomonadota</taxon>
        <taxon>Alphaproteobacteria</taxon>
        <taxon>Rhodobacterales</taxon>
        <taxon>Paracoccaceae</taxon>
        <taxon>Pseudohalocynthiibacter</taxon>
    </lineage>
</organism>
<evidence type="ECO:0000256" key="1">
    <source>
        <dbReference type="SAM" id="SignalP"/>
    </source>
</evidence>
<dbReference type="Pfam" id="PF00753">
    <property type="entry name" value="Lactamase_B"/>
    <property type="match status" value="1"/>
</dbReference>
<gene>
    <name evidence="3" type="ORF">ACFFUT_08060</name>
</gene>
<keyword evidence="4" id="KW-1185">Reference proteome</keyword>
<sequence length="360" mass="39107">MKTSQRLGAALAASIFATAAVSQEHAHGDHDALLTPYTNTGSIATPLTYIEKYADIPDASAGIPIDPDKGYAVVDLGDGAYFVTEGVYQVMFIEHDDGLILADAPPNIGSRLLTAAEEIAPGKPITHMIYSHAHVDHIGFAAEIAATFPDVEIVAHALTLDKLERAGDARRPLPSVTFDTEGKVFEFNVGGQALSLTYPAPNHQHGNIEIWHEASSTLMLIDVVFPGWMMWRRLALAEDIPGTFDTIRSLNDRYDFETLIAGHVGRPGTKADVDLQVEFMTDLHNAAAGALGSVTPGETVNPEDLANPWAVFDNYIDRVVIECVNTLTPNWEDRMAGFDVYIYDQCLAMEQSIRIDGSSL</sequence>
<keyword evidence="1" id="KW-0732">Signal</keyword>
<feature type="chain" id="PRO_5047459252" evidence="1">
    <location>
        <begin position="20"/>
        <end position="360"/>
    </location>
</feature>
<feature type="signal peptide" evidence="1">
    <location>
        <begin position="1"/>
        <end position="19"/>
    </location>
</feature>
<proteinExistence type="predicted"/>
<evidence type="ECO:0000259" key="2">
    <source>
        <dbReference type="SMART" id="SM00849"/>
    </source>
</evidence>
<dbReference type="RefSeq" id="WP_213891034.1">
    <property type="nucleotide sequence ID" value="NZ_JAGFNU010000017.1"/>
</dbReference>
<reference evidence="3 4" key="1">
    <citation type="submission" date="2024-09" db="EMBL/GenBank/DDBJ databases">
        <authorList>
            <person name="Sun Q."/>
            <person name="Mori K."/>
        </authorList>
    </citation>
    <scope>NUCLEOTIDE SEQUENCE [LARGE SCALE GENOMIC DNA]</scope>
    <source>
        <strain evidence="3 4">CECT 8726</strain>
    </source>
</reference>
<name>A0ABV5JE49_9RHOB</name>
<dbReference type="PANTHER" id="PTHR42951">
    <property type="entry name" value="METALLO-BETA-LACTAMASE DOMAIN-CONTAINING"/>
    <property type="match status" value="1"/>
</dbReference>
<dbReference type="Gene3D" id="3.60.15.10">
    <property type="entry name" value="Ribonuclease Z/Hydroxyacylglutathione hydrolase-like"/>
    <property type="match status" value="1"/>
</dbReference>
<dbReference type="InterPro" id="IPR001279">
    <property type="entry name" value="Metallo-B-lactamas"/>
</dbReference>
<evidence type="ECO:0000313" key="4">
    <source>
        <dbReference type="Proteomes" id="UP001589683"/>
    </source>
</evidence>
<dbReference type="InterPro" id="IPR050855">
    <property type="entry name" value="NDM-1-like"/>
</dbReference>
<dbReference type="EMBL" id="JBHMEA010000025">
    <property type="protein sequence ID" value="MFB9231737.1"/>
    <property type="molecule type" value="Genomic_DNA"/>
</dbReference>
<feature type="domain" description="Metallo-beta-lactamase" evidence="2">
    <location>
        <begin position="87"/>
        <end position="263"/>
    </location>
</feature>
<dbReference type="SMART" id="SM00849">
    <property type="entry name" value="Lactamase_B"/>
    <property type="match status" value="1"/>
</dbReference>
<accession>A0ABV5JE49</accession>
<protein>
    <submittedName>
        <fullName evidence="3">MBL fold metallo-hydrolase</fullName>
    </submittedName>
</protein>
<dbReference type="SUPFAM" id="SSF56281">
    <property type="entry name" value="Metallo-hydrolase/oxidoreductase"/>
    <property type="match status" value="1"/>
</dbReference>
<dbReference type="InterPro" id="IPR036866">
    <property type="entry name" value="RibonucZ/Hydroxyglut_hydro"/>
</dbReference>
<comment type="caution">
    <text evidence="3">The sequence shown here is derived from an EMBL/GenBank/DDBJ whole genome shotgun (WGS) entry which is preliminary data.</text>
</comment>